<dbReference type="Pfam" id="PF01451">
    <property type="entry name" value="LMWPc"/>
    <property type="match status" value="1"/>
</dbReference>
<evidence type="ECO:0000256" key="1">
    <source>
        <dbReference type="ARBA" id="ARBA00011063"/>
    </source>
</evidence>
<dbReference type="CDD" id="cd16343">
    <property type="entry name" value="LMWPTP"/>
    <property type="match status" value="1"/>
</dbReference>
<reference evidence="8" key="2">
    <citation type="submission" date="2021-04" db="EMBL/GenBank/DDBJ databases">
        <authorList>
            <person name="Gilroy R."/>
        </authorList>
    </citation>
    <scope>NUCLEOTIDE SEQUENCE</scope>
    <source>
        <strain evidence="8">USAMLcec2-132</strain>
    </source>
</reference>
<evidence type="ECO:0000256" key="3">
    <source>
        <dbReference type="ARBA" id="ARBA00022801"/>
    </source>
</evidence>
<dbReference type="EC" id="3.1.3.48" evidence="2"/>
<dbReference type="Gene3D" id="3.40.50.2300">
    <property type="match status" value="1"/>
</dbReference>
<feature type="active site" evidence="6">
    <location>
        <position position="14"/>
    </location>
</feature>
<dbReference type="PANTHER" id="PTHR11717">
    <property type="entry name" value="LOW MOLECULAR WEIGHT PROTEIN TYROSINE PHOSPHATASE"/>
    <property type="match status" value="1"/>
</dbReference>
<organism evidence="8 9">
    <name type="scientific">Candidatus Eisenbergiella merdavium</name>
    <dbReference type="NCBI Taxonomy" id="2838551"/>
    <lineage>
        <taxon>Bacteria</taxon>
        <taxon>Bacillati</taxon>
        <taxon>Bacillota</taxon>
        <taxon>Clostridia</taxon>
        <taxon>Lachnospirales</taxon>
        <taxon>Lachnospiraceae</taxon>
        <taxon>Eisenbergiella</taxon>
    </lineage>
</organism>
<dbReference type="AlphaFoldDB" id="A0A9D2NFP5"/>
<feature type="active site" description="Proton donor" evidence="6">
    <location>
        <position position="123"/>
    </location>
</feature>
<evidence type="ECO:0000256" key="2">
    <source>
        <dbReference type="ARBA" id="ARBA00013064"/>
    </source>
</evidence>
<evidence type="ECO:0000313" key="8">
    <source>
        <dbReference type="EMBL" id="HJC23376.1"/>
    </source>
</evidence>
<dbReference type="InterPro" id="IPR023485">
    <property type="entry name" value="Ptyr_pPase"/>
</dbReference>
<dbReference type="Proteomes" id="UP000823891">
    <property type="component" value="Unassembled WGS sequence"/>
</dbReference>
<evidence type="ECO:0000259" key="7">
    <source>
        <dbReference type="SMART" id="SM00226"/>
    </source>
</evidence>
<sequence>MIKILFICHGNICRSPMSEFILKDMTARRGISDLFQIASAATSREEIGNPVYPPARRKLLQHGIDPSGKTARQITRRDYEEYDYILAAESCNIRNIERITGGDPDHKIHRLLDFSARPRDIDDPWYTGDFDTAWNDIVEGCEAFLDWLEKENRI</sequence>
<protein>
    <recommendedName>
        <fullName evidence="2">protein-tyrosine-phosphatase</fullName>
        <ecNumber evidence="2">3.1.3.48</ecNumber>
    </recommendedName>
</protein>
<dbReference type="InterPro" id="IPR036196">
    <property type="entry name" value="Ptyr_pPase_sf"/>
</dbReference>
<dbReference type="InterPro" id="IPR050438">
    <property type="entry name" value="LMW_PTPase"/>
</dbReference>
<dbReference type="SMART" id="SM00226">
    <property type="entry name" value="LMWPc"/>
    <property type="match status" value="1"/>
</dbReference>
<comment type="catalytic activity">
    <reaction evidence="5">
        <text>O-phospho-L-tyrosyl-[protein] + H2O = L-tyrosyl-[protein] + phosphate</text>
        <dbReference type="Rhea" id="RHEA:10684"/>
        <dbReference type="Rhea" id="RHEA-COMP:10136"/>
        <dbReference type="Rhea" id="RHEA-COMP:20101"/>
        <dbReference type="ChEBI" id="CHEBI:15377"/>
        <dbReference type="ChEBI" id="CHEBI:43474"/>
        <dbReference type="ChEBI" id="CHEBI:46858"/>
        <dbReference type="ChEBI" id="CHEBI:61978"/>
        <dbReference type="EC" id="3.1.3.48"/>
    </reaction>
</comment>
<accession>A0A9D2NFP5</accession>
<dbReference type="EMBL" id="DWWS01000022">
    <property type="protein sequence ID" value="HJC23376.1"/>
    <property type="molecule type" value="Genomic_DNA"/>
</dbReference>
<feature type="domain" description="Phosphotyrosine protein phosphatase I" evidence="7">
    <location>
        <begin position="2"/>
        <end position="147"/>
    </location>
</feature>
<evidence type="ECO:0000256" key="6">
    <source>
        <dbReference type="PIRSR" id="PIRSR617867-1"/>
    </source>
</evidence>
<evidence type="ECO:0000256" key="4">
    <source>
        <dbReference type="ARBA" id="ARBA00022912"/>
    </source>
</evidence>
<evidence type="ECO:0000313" key="9">
    <source>
        <dbReference type="Proteomes" id="UP000823891"/>
    </source>
</evidence>
<keyword evidence="4" id="KW-0904">Protein phosphatase</keyword>
<name>A0A9D2NFP5_9FIRM</name>
<reference evidence="8" key="1">
    <citation type="journal article" date="2021" name="PeerJ">
        <title>Extensive microbial diversity within the chicken gut microbiome revealed by metagenomics and culture.</title>
        <authorList>
            <person name="Gilroy R."/>
            <person name="Ravi A."/>
            <person name="Getino M."/>
            <person name="Pursley I."/>
            <person name="Horton D.L."/>
            <person name="Alikhan N.F."/>
            <person name="Baker D."/>
            <person name="Gharbi K."/>
            <person name="Hall N."/>
            <person name="Watson M."/>
            <person name="Adriaenssens E.M."/>
            <person name="Foster-Nyarko E."/>
            <person name="Jarju S."/>
            <person name="Secka A."/>
            <person name="Antonio M."/>
            <person name="Oren A."/>
            <person name="Chaudhuri R.R."/>
            <person name="La Ragione R."/>
            <person name="Hildebrand F."/>
            <person name="Pallen M.J."/>
        </authorList>
    </citation>
    <scope>NUCLEOTIDE SEQUENCE</scope>
    <source>
        <strain evidence="8">USAMLcec2-132</strain>
    </source>
</reference>
<dbReference type="GO" id="GO:0004725">
    <property type="term" value="F:protein tyrosine phosphatase activity"/>
    <property type="evidence" value="ECO:0007669"/>
    <property type="project" value="UniProtKB-EC"/>
</dbReference>
<feature type="active site" description="Nucleophile" evidence="6">
    <location>
        <position position="8"/>
    </location>
</feature>
<gene>
    <name evidence="8" type="ORF">H9761_06695</name>
</gene>
<comment type="caution">
    <text evidence="8">The sequence shown here is derived from an EMBL/GenBank/DDBJ whole genome shotgun (WGS) entry which is preliminary data.</text>
</comment>
<dbReference type="SUPFAM" id="SSF52788">
    <property type="entry name" value="Phosphotyrosine protein phosphatases I"/>
    <property type="match status" value="1"/>
</dbReference>
<dbReference type="PRINTS" id="PR00719">
    <property type="entry name" value="LMWPTPASE"/>
</dbReference>
<keyword evidence="3" id="KW-0378">Hydrolase</keyword>
<dbReference type="PANTHER" id="PTHR11717:SF7">
    <property type="entry name" value="LOW MOLECULAR WEIGHT PHOSPHOTYROSINE PROTEIN PHOSPHATASE"/>
    <property type="match status" value="1"/>
</dbReference>
<dbReference type="InterPro" id="IPR017867">
    <property type="entry name" value="Tyr_phospatase_low_mol_wt"/>
</dbReference>
<proteinExistence type="inferred from homology"/>
<comment type="similarity">
    <text evidence="1">Belongs to the low molecular weight phosphotyrosine protein phosphatase family.</text>
</comment>
<evidence type="ECO:0000256" key="5">
    <source>
        <dbReference type="ARBA" id="ARBA00051722"/>
    </source>
</evidence>